<keyword evidence="4 5" id="KW-0472">Membrane</keyword>
<comment type="subcellular location">
    <subcellularLocation>
        <location evidence="1">Membrane</location>
    </subcellularLocation>
</comment>
<keyword evidence="2 5" id="KW-0812">Transmembrane</keyword>
<keyword evidence="3 5" id="KW-1133">Transmembrane helix</keyword>
<dbReference type="Pfam" id="PF04116">
    <property type="entry name" value="FA_hydroxylase"/>
    <property type="match status" value="1"/>
</dbReference>
<dbReference type="EMBL" id="FWPT01000005">
    <property type="protein sequence ID" value="SMA47507.1"/>
    <property type="molecule type" value="Genomic_DNA"/>
</dbReference>
<evidence type="ECO:0000313" key="8">
    <source>
        <dbReference type="Proteomes" id="UP000196573"/>
    </source>
</evidence>
<dbReference type="GO" id="GO:0005506">
    <property type="term" value="F:iron ion binding"/>
    <property type="evidence" value="ECO:0007669"/>
    <property type="project" value="InterPro"/>
</dbReference>
<dbReference type="Proteomes" id="UP000196573">
    <property type="component" value="Unassembled WGS sequence"/>
</dbReference>
<sequence length="301" mass="34449">MLAARLVFPVVMTLCLLSVWLLLEQGVHEGIAVFAVLLPGAFIIALLERIMPYRQDWNKSDGDARTDLIHLLVAQIAIPRLMKPVWLAALTTASAWAAQRFGPNLWPHDWPLIAQLFLVLVIAEFGRYWVHRAAHNITPLWRLHAVHHSPNRLYWMNAGRFHPIEKVLFLIPEVVPFVILGTNAEALALYFVFNGIHGLFQHSNINVRLGWLNYIFSMTELHRWHHSKWIEDSNNNYGNNLIIWDIVFGTFYWPKGKKVESIGVFNPDYPKGYLGQLAAPFQGDIDKTSTDGVCHHQDKPA</sequence>
<feature type="transmembrane region" description="Helical" evidence="5">
    <location>
        <begin position="110"/>
        <end position="130"/>
    </location>
</feature>
<dbReference type="GO" id="GO:0016020">
    <property type="term" value="C:membrane"/>
    <property type="evidence" value="ECO:0007669"/>
    <property type="project" value="UniProtKB-SubCell"/>
</dbReference>
<protein>
    <submittedName>
        <fullName evidence="7">Fatty acid hydroxylase superfamily protein</fullName>
    </submittedName>
</protein>
<accession>A0A1X7AKW9</accession>
<dbReference type="InterPro" id="IPR006694">
    <property type="entry name" value="Fatty_acid_hydroxylase"/>
</dbReference>
<dbReference type="RefSeq" id="WP_165767247.1">
    <property type="nucleotide sequence ID" value="NZ_CBCSCN010000003.1"/>
</dbReference>
<keyword evidence="8" id="KW-1185">Reference proteome</keyword>
<evidence type="ECO:0000313" key="7">
    <source>
        <dbReference type="EMBL" id="SMA47507.1"/>
    </source>
</evidence>
<dbReference type="PANTHER" id="PTHR11863">
    <property type="entry name" value="STEROL DESATURASE"/>
    <property type="match status" value="1"/>
</dbReference>
<evidence type="ECO:0000256" key="5">
    <source>
        <dbReference type="SAM" id="Phobius"/>
    </source>
</evidence>
<feature type="domain" description="Fatty acid hydroxylase" evidence="6">
    <location>
        <begin position="117"/>
        <end position="250"/>
    </location>
</feature>
<dbReference type="GO" id="GO:0008610">
    <property type="term" value="P:lipid biosynthetic process"/>
    <property type="evidence" value="ECO:0007669"/>
    <property type="project" value="InterPro"/>
</dbReference>
<organism evidence="7 8">
    <name type="scientific">Parendozoicomonas haliclonae</name>
    <dbReference type="NCBI Taxonomy" id="1960125"/>
    <lineage>
        <taxon>Bacteria</taxon>
        <taxon>Pseudomonadati</taxon>
        <taxon>Pseudomonadota</taxon>
        <taxon>Gammaproteobacteria</taxon>
        <taxon>Oceanospirillales</taxon>
        <taxon>Endozoicomonadaceae</taxon>
        <taxon>Parendozoicomonas</taxon>
    </lineage>
</organism>
<gene>
    <name evidence="7" type="ORF">EHSB41UT_02440</name>
</gene>
<feature type="transmembrane region" description="Helical" evidence="5">
    <location>
        <begin position="29"/>
        <end position="47"/>
    </location>
</feature>
<evidence type="ECO:0000256" key="4">
    <source>
        <dbReference type="ARBA" id="ARBA00023136"/>
    </source>
</evidence>
<dbReference type="InterPro" id="IPR050307">
    <property type="entry name" value="Sterol_Desaturase_Related"/>
</dbReference>
<evidence type="ECO:0000259" key="6">
    <source>
        <dbReference type="Pfam" id="PF04116"/>
    </source>
</evidence>
<evidence type="ECO:0000256" key="1">
    <source>
        <dbReference type="ARBA" id="ARBA00004370"/>
    </source>
</evidence>
<feature type="transmembrane region" description="Helical" evidence="5">
    <location>
        <begin position="7"/>
        <end position="23"/>
    </location>
</feature>
<evidence type="ECO:0000256" key="3">
    <source>
        <dbReference type="ARBA" id="ARBA00022989"/>
    </source>
</evidence>
<dbReference type="GO" id="GO:0016491">
    <property type="term" value="F:oxidoreductase activity"/>
    <property type="evidence" value="ECO:0007669"/>
    <property type="project" value="InterPro"/>
</dbReference>
<proteinExistence type="predicted"/>
<dbReference type="AlphaFoldDB" id="A0A1X7AKW9"/>
<reference evidence="7 8" key="1">
    <citation type="submission" date="2017-03" db="EMBL/GenBank/DDBJ databases">
        <authorList>
            <person name="Afonso C.L."/>
            <person name="Miller P.J."/>
            <person name="Scott M.A."/>
            <person name="Spackman E."/>
            <person name="Goraichik I."/>
            <person name="Dimitrov K.M."/>
            <person name="Suarez D.L."/>
            <person name="Swayne D.E."/>
        </authorList>
    </citation>
    <scope>NUCLEOTIDE SEQUENCE [LARGE SCALE GENOMIC DNA]</scope>
    <source>
        <strain evidence="7">SB41UT1</strain>
    </source>
</reference>
<evidence type="ECO:0000256" key="2">
    <source>
        <dbReference type="ARBA" id="ARBA00022692"/>
    </source>
</evidence>
<name>A0A1X7AKW9_9GAMM</name>